<dbReference type="EMBL" id="QGKV02000649">
    <property type="protein sequence ID" value="KAF3579880.1"/>
    <property type="molecule type" value="Genomic_DNA"/>
</dbReference>
<comment type="caution">
    <text evidence="1">The sequence shown here is derived from an EMBL/GenBank/DDBJ whole genome shotgun (WGS) entry which is preliminary data.</text>
</comment>
<evidence type="ECO:0000313" key="2">
    <source>
        <dbReference type="Proteomes" id="UP000266723"/>
    </source>
</evidence>
<keyword evidence="2" id="KW-1185">Reference proteome</keyword>
<organism evidence="1 2">
    <name type="scientific">Brassica cretica</name>
    <name type="common">Mustard</name>
    <dbReference type="NCBI Taxonomy" id="69181"/>
    <lineage>
        <taxon>Eukaryota</taxon>
        <taxon>Viridiplantae</taxon>
        <taxon>Streptophyta</taxon>
        <taxon>Embryophyta</taxon>
        <taxon>Tracheophyta</taxon>
        <taxon>Spermatophyta</taxon>
        <taxon>Magnoliopsida</taxon>
        <taxon>eudicotyledons</taxon>
        <taxon>Gunneridae</taxon>
        <taxon>Pentapetalae</taxon>
        <taxon>rosids</taxon>
        <taxon>malvids</taxon>
        <taxon>Brassicales</taxon>
        <taxon>Brassicaceae</taxon>
        <taxon>Brassiceae</taxon>
        <taxon>Brassica</taxon>
    </lineage>
</organism>
<gene>
    <name evidence="1" type="ORF">DY000_02030767</name>
</gene>
<reference evidence="1 2" key="1">
    <citation type="journal article" date="2020" name="BMC Genomics">
        <title>Intraspecific diversification of the crop wild relative Brassica cretica Lam. using demographic model selection.</title>
        <authorList>
            <person name="Kioukis A."/>
            <person name="Michalopoulou V.A."/>
            <person name="Briers L."/>
            <person name="Pirintsos S."/>
            <person name="Studholme D.J."/>
            <person name="Pavlidis P."/>
            <person name="Sarris P.F."/>
        </authorList>
    </citation>
    <scope>NUCLEOTIDE SEQUENCE [LARGE SCALE GENOMIC DNA]</scope>
    <source>
        <strain evidence="2">cv. PFS-1207/04</strain>
    </source>
</reference>
<evidence type="ECO:0000313" key="1">
    <source>
        <dbReference type="EMBL" id="KAF3579880.1"/>
    </source>
</evidence>
<accession>A0ABQ7DRA1</accession>
<dbReference type="Proteomes" id="UP000266723">
    <property type="component" value="Unassembled WGS sequence"/>
</dbReference>
<sequence length="161" mass="17625">MTLYDCDVKALSKSIHPSQSYSLRIKWKCCAELVQFHGFRSVEVLLDTPSGSLTNCPEAKGAEVMSKSRSVQSNPVKASLRFWPSLLRSTSCLSAKSTCFLNLVPSGFKETPYSLDREHSERRGHGLWLSGYTDGVVTGSDPTVLGLSRGDPTVLWAAIVV</sequence>
<protein>
    <submittedName>
        <fullName evidence="1">Uncharacterized protein</fullName>
    </submittedName>
</protein>
<name>A0ABQ7DRA1_BRACR</name>
<proteinExistence type="predicted"/>